<name>A0AAN8KKT1_9TELE</name>
<sequence>MSLSGEREEGGPASKMSLFAGHDTKTKSPIKQERPASPVPSCVSMKSDWSMSRPISFREGDFSTEQSPIKQERPASPVPSCVSMKSDWSMSRPISFREGDFSSEQR</sequence>
<evidence type="ECO:0000256" key="1">
    <source>
        <dbReference type="SAM" id="MobiDB-lite"/>
    </source>
</evidence>
<feature type="region of interest" description="Disordered" evidence="1">
    <location>
        <begin position="1"/>
        <end position="106"/>
    </location>
</feature>
<proteinExistence type="predicted"/>
<protein>
    <submittedName>
        <fullName evidence="2">Uncharacterized protein</fullName>
    </submittedName>
</protein>
<gene>
    <name evidence="2" type="ORF">J4Q44_G00381700</name>
</gene>
<feature type="compositionally biased region" description="Basic and acidic residues" evidence="1">
    <location>
        <begin position="1"/>
        <end position="10"/>
    </location>
</feature>
<feature type="compositionally biased region" description="Basic and acidic residues" evidence="1">
    <location>
        <begin position="22"/>
        <end position="34"/>
    </location>
</feature>
<dbReference type="EMBL" id="JAGTTL010000040">
    <property type="protein sequence ID" value="KAK6291404.1"/>
    <property type="molecule type" value="Genomic_DNA"/>
</dbReference>
<comment type="caution">
    <text evidence="2">The sequence shown here is derived from an EMBL/GenBank/DDBJ whole genome shotgun (WGS) entry which is preliminary data.</text>
</comment>
<evidence type="ECO:0000313" key="2">
    <source>
        <dbReference type="EMBL" id="KAK6291404.1"/>
    </source>
</evidence>
<reference evidence="2 3" key="1">
    <citation type="submission" date="2021-04" db="EMBL/GenBank/DDBJ databases">
        <authorList>
            <person name="De Guttry C."/>
            <person name="Zahm M."/>
            <person name="Klopp C."/>
            <person name="Cabau C."/>
            <person name="Louis A."/>
            <person name="Berthelot C."/>
            <person name="Parey E."/>
            <person name="Roest Crollius H."/>
            <person name="Montfort J."/>
            <person name="Robinson-Rechavi M."/>
            <person name="Bucao C."/>
            <person name="Bouchez O."/>
            <person name="Gislard M."/>
            <person name="Lluch J."/>
            <person name="Milhes M."/>
            <person name="Lampietro C."/>
            <person name="Lopez Roques C."/>
            <person name="Donnadieu C."/>
            <person name="Braasch I."/>
            <person name="Desvignes T."/>
            <person name="Postlethwait J."/>
            <person name="Bobe J."/>
            <person name="Wedekind C."/>
            <person name="Guiguen Y."/>
        </authorList>
    </citation>
    <scope>NUCLEOTIDE SEQUENCE [LARGE SCALE GENOMIC DNA]</scope>
    <source>
        <strain evidence="2">Cs_M1</strain>
        <tissue evidence="2">Blood</tissue>
    </source>
</reference>
<evidence type="ECO:0000313" key="3">
    <source>
        <dbReference type="Proteomes" id="UP001356427"/>
    </source>
</evidence>
<organism evidence="2 3">
    <name type="scientific">Coregonus suidteri</name>
    <dbReference type="NCBI Taxonomy" id="861788"/>
    <lineage>
        <taxon>Eukaryota</taxon>
        <taxon>Metazoa</taxon>
        <taxon>Chordata</taxon>
        <taxon>Craniata</taxon>
        <taxon>Vertebrata</taxon>
        <taxon>Euteleostomi</taxon>
        <taxon>Actinopterygii</taxon>
        <taxon>Neopterygii</taxon>
        <taxon>Teleostei</taxon>
        <taxon>Protacanthopterygii</taxon>
        <taxon>Salmoniformes</taxon>
        <taxon>Salmonidae</taxon>
        <taxon>Coregoninae</taxon>
        <taxon>Coregonus</taxon>
    </lineage>
</organism>
<dbReference type="Proteomes" id="UP001356427">
    <property type="component" value="Unassembled WGS sequence"/>
</dbReference>
<keyword evidence="3" id="KW-1185">Reference proteome</keyword>
<accession>A0AAN8KKT1</accession>
<feature type="compositionally biased region" description="Basic and acidic residues" evidence="1">
    <location>
        <begin position="95"/>
        <end position="106"/>
    </location>
</feature>
<dbReference type="AlphaFoldDB" id="A0AAN8KKT1"/>